<dbReference type="InterPro" id="IPR002999">
    <property type="entry name" value="Tudor"/>
</dbReference>
<name>A0ABR0AFX5_9CRUS</name>
<keyword evidence="4" id="KW-1185">Reference proteome</keyword>
<feature type="region of interest" description="Disordered" evidence="1">
    <location>
        <begin position="176"/>
        <end position="197"/>
    </location>
</feature>
<protein>
    <recommendedName>
        <fullName evidence="2">Tudor domain-containing protein</fullName>
    </recommendedName>
</protein>
<comment type="caution">
    <text evidence="3">The sequence shown here is derived from an EMBL/GenBank/DDBJ whole genome shotgun (WGS) entry which is preliminary data.</text>
</comment>
<proteinExistence type="predicted"/>
<evidence type="ECO:0000256" key="1">
    <source>
        <dbReference type="SAM" id="MobiDB-lite"/>
    </source>
</evidence>
<dbReference type="EMBL" id="JAOYFB010000037">
    <property type="protein sequence ID" value="KAK4023963.1"/>
    <property type="molecule type" value="Genomic_DNA"/>
</dbReference>
<gene>
    <name evidence="3" type="ORF">OUZ56_009355</name>
</gene>
<dbReference type="Pfam" id="PF00567">
    <property type="entry name" value="TUDOR"/>
    <property type="match status" value="1"/>
</dbReference>
<dbReference type="SUPFAM" id="SSF63748">
    <property type="entry name" value="Tudor/PWWP/MBT"/>
    <property type="match status" value="1"/>
</dbReference>
<organism evidence="3 4">
    <name type="scientific">Daphnia magna</name>
    <dbReference type="NCBI Taxonomy" id="35525"/>
    <lineage>
        <taxon>Eukaryota</taxon>
        <taxon>Metazoa</taxon>
        <taxon>Ecdysozoa</taxon>
        <taxon>Arthropoda</taxon>
        <taxon>Crustacea</taxon>
        <taxon>Branchiopoda</taxon>
        <taxon>Diplostraca</taxon>
        <taxon>Cladocera</taxon>
        <taxon>Anomopoda</taxon>
        <taxon>Daphniidae</taxon>
        <taxon>Daphnia</taxon>
    </lineage>
</organism>
<dbReference type="Gene3D" id="2.40.50.90">
    <property type="match status" value="1"/>
</dbReference>
<dbReference type="InterPro" id="IPR035437">
    <property type="entry name" value="SNase_OB-fold_sf"/>
</dbReference>
<dbReference type="Proteomes" id="UP001234178">
    <property type="component" value="Unassembled WGS sequence"/>
</dbReference>
<sequence length="197" mass="22030">MGLLRVNNTAEYHRAKVLSVDLLPLSTDSRVRLYFIDFGNVVEDYIRNLRLVPERLLNLPPLAMECYLTGVGPSLFKDPNGKWTQSAKEWFIRRTANQQLPARRFLEAESLATQQIEEPKPNGNYRSHEPEGPYSPLEMRMFGKVHALSGSILNIEADSVNSVLLDDHPALSTNFSGEDGCHAAPERSPCGHGSRGI</sequence>
<feature type="domain" description="Tudor" evidence="2">
    <location>
        <begin position="1"/>
        <end position="59"/>
    </location>
</feature>
<evidence type="ECO:0000313" key="3">
    <source>
        <dbReference type="EMBL" id="KAK4023963.1"/>
    </source>
</evidence>
<evidence type="ECO:0000313" key="4">
    <source>
        <dbReference type="Proteomes" id="UP001234178"/>
    </source>
</evidence>
<reference evidence="3 4" key="1">
    <citation type="journal article" date="2023" name="Nucleic Acids Res.">
        <title>The hologenome of Daphnia magna reveals possible DNA methylation and microbiome-mediated evolution of the host genome.</title>
        <authorList>
            <person name="Chaturvedi A."/>
            <person name="Li X."/>
            <person name="Dhandapani V."/>
            <person name="Marshall H."/>
            <person name="Kissane S."/>
            <person name="Cuenca-Cambronero M."/>
            <person name="Asole G."/>
            <person name="Calvet F."/>
            <person name="Ruiz-Romero M."/>
            <person name="Marangio P."/>
            <person name="Guigo R."/>
            <person name="Rago D."/>
            <person name="Mirbahai L."/>
            <person name="Eastwood N."/>
            <person name="Colbourne J.K."/>
            <person name="Zhou J."/>
            <person name="Mallon E."/>
            <person name="Orsini L."/>
        </authorList>
    </citation>
    <scope>NUCLEOTIDE SEQUENCE [LARGE SCALE GENOMIC DNA]</scope>
    <source>
        <strain evidence="3">LRV0_1</strain>
    </source>
</reference>
<evidence type="ECO:0000259" key="2">
    <source>
        <dbReference type="PROSITE" id="PS50304"/>
    </source>
</evidence>
<dbReference type="PROSITE" id="PS50304">
    <property type="entry name" value="TUDOR"/>
    <property type="match status" value="1"/>
</dbReference>
<accession>A0ABR0AFX5</accession>